<dbReference type="Pfam" id="PF13408">
    <property type="entry name" value="Zn_ribbon_recom"/>
    <property type="match status" value="1"/>
</dbReference>
<dbReference type="InterPro" id="IPR036162">
    <property type="entry name" value="Resolvase-like_N_sf"/>
</dbReference>
<gene>
    <name evidence="9" type="ORF">GCM10011355_34850</name>
</gene>
<dbReference type="GO" id="GO:0000150">
    <property type="term" value="F:DNA strand exchange activity"/>
    <property type="evidence" value="ECO:0007669"/>
    <property type="project" value="InterPro"/>
</dbReference>
<feature type="domain" description="Recombinase" evidence="8">
    <location>
        <begin position="171"/>
        <end position="282"/>
    </location>
</feature>
<dbReference type="SMART" id="SM00857">
    <property type="entry name" value="Resolvase"/>
    <property type="match status" value="1"/>
</dbReference>
<evidence type="ECO:0000256" key="5">
    <source>
        <dbReference type="PROSITE-ProRule" id="PRU10137"/>
    </source>
</evidence>
<comment type="caution">
    <text evidence="9">The sequence shown here is derived from an EMBL/GenBank/DDBJ whole genome shotgun (WGS) entry which is preliminary data.</text>
</comment>
<dbReference type="EMBL" id="BMGZ01000006">
    <property type="protein sequence ID" value="GGI02261.1"/>
    <property type="molecule type" value="Genomic_DNA"/>
</dbReference>
<sequence>MRKKYEGSTRSEITKALVYCRVSTVKQTVVGTGLQTQEQRCRAYCRDKGYEVEAVFPDDASGGGDFMARPGMVALLSFLDANPHTNYVVVFDDLKRFARDTIFHFNLRQALAMRKATVECLNFRFDDTPEGEFVETVFAAQGQLERKQNARQTLQKMKARTAAGYYCRNKVWGYRYKKIPGNGKMLVPDGARATVIREAIEGFASGRFETPAEVARFLKAQPCMPSGITRQRATDVLRRSLYAGYITLPSWGFHMHPAKHKPLISLATWQKVQDKLDGKKKRPARSDINELFPLRNFVACECCGRAMTGGQSKGRNRKYAYYVCQTKGCDYRNKSIRTEVVESAFSSLIRTIRPAPELINAAKDMFARIWDNRAAMAEHRQAEMNAALADLEAEKSKMIKRLVATNNASVIAAYEEEIEKMDRKKSVLTARQSARLEPQNPFDESFKMAMNFLSNAWILWEKGDFMQKRFLLRLVVPEPIRFCREKGFLNPDLALPFKTLQALNIQNENMVRTAGLEPACSKSDRF</sequence>
<keyword evidence="1" id="KW-0229">DNA integration</keyword>
<evidence type="ECO:0000259" key="8">
    <source>
        <dbReference type="PROSITE" id="PS51737"/>
    </source>
</evidence>
<feature type="domain" description="Resolvase/invertase-type recombinase catalytic" evidence="7">
    <location>
        <begin position="15"/>
        <end position="164"/>
    </location>
</feature>
<feature type="coiled-coil region" evidence="6">
    <location>
        <begin position="374"/>
        <end position="431"/>
    </location>
</feature>
<evidence type="ECO:0000256" key="2">
    <source>
        <dbReference type="ARBA" id="ARBA00023125"/>
    </source>
</evidence>
<dbReference type="GO" id="GO:0003677">
    <property type="term" value="F:DNA binding"/>
    <property type="evidence" value="ECO:0007669"/>
    <property type="project" value="UniProtKB-KW"/>
</dbReference>
<evidence type="ECO:0000256" key="1">
    <source>
        <dbReference type="ARBA" id="ARBA00022908"/>
    </source>
</evidence>
<dbReference type="Gene3D" id="3.90.1750.20">
    <property type="entry name" value="Putative Large Serine Recombinase, Chain B, Domain 2"/>
    <property type="match status" value="1"/>
</dbReference>
<keyword evidence="3" id="KW-0233">DNA recombination</keyword>
<keyword evidence="6" id="KW-0175">Coiled coil</keyword>
<dbReference type="GO" id="GO:0015074">
    <property type="term" value="P:DNA integration"/>
    <property type="evidence" value="ECO:0007669"/>
    <property type="project" value="UniProtKB-KW"/>
</dbReference>
<organism evidence="9 10">
    <name type="scientific">Aquisalinus luteolus</name>
    <dbReference type="NCBI Taxonomy" id="1566827"/>
    <lineage>
        <taxon>Bacteria</taxon>
        <taxon>Pseudomonadati</taxon>
        <taxon>Pseudomonadota</taxon>
        <taxon>Alphaproteobacteria</taxon>
        <taxon>Parvularculales</taxon>
        <taxon>Parvularculaceae</taxon>
        <taxon>Aquisalinus</taxon>
    </lineage>
</organism>
<evidence type="ECO:0000256" key="4">
    <source>
        <dbReference type="PIRSR" id="PIRSR606118-50"/>
    </source>
</evidence>
<dbReference type="InterPro" id="IPR011109">
    <property type="entry name" value="DNA_bind_recombinase_dom"/>
</dbReference>
<evidence type="ECO:0000256" key="3">
    <source>
        <dbReference type="ARBA" id="ARBA00023172"/>
    </source>
</evidence>
<evidence type="ECO:0000256" key="6">
    <source>
        <dbReference type="SAM" id="Coils"/>
    </source>
</evidence>
<protein>
    <submittedName>
        <fullName evidence="9">Uncharacterized protein</fullName>
    </submittedName>
</protein>
<keyword evidence="2" id="KW-0238">DNA-binding</keyword>
<dbReference type="InterPro" id="IPR050639">
    <property type="entry name" value="SSR_resolvase"/>
</dbReference>
<dbReference type="PROSITE" id="PS00397">
    <property type="entry name" value="RECOMBINASES_1"/>
    <property type="match status" value="1"/>
</dbReference>
<proteinExistence type="predicted"/>
<reference evidence="9" key="1">
    <citation type="journal article" date="2014" name="Int. J. Syst. Evol. Microbiol.">
        <title>Complete genome sequence of Corynebacterium casei LMG S-19264T (=DSM 44701T), isolated from a smear-ripened cheese.</title>
        <authorList>
            <consortium name="US DOE Joint Genome Institute (JGI-PGF)"/>
            <person name="Walter F."/>
            <person name="Albersmeier A."/>
            <person name="Kalinowski J."/>
            <person name="Ruckert C."/>
        </authorList>
    </citation>
    <scope>NUCLEOTIDE SEQUENCE</scope>
    <source>
        <strain evidence="9">CGMCC 1.14984</strain>
    </source>
</reference>
<dbReference type="PROSITE" id="PS51736">
    <property type="entry name" value="RECOMBINASES_3"/>
    <property type="match status" value="1"/>
</dbReference>
<feature type="active site" description="O-(5'-phospho-DNA)-serine intermediate" evidence="4 5">
    <location>
        <position position="23"/>
    </location>
</feature>
<dbReference type="InterPro" id="IPR006118">
    <property type="entry name" value="Recombinase_CS"/>
</dbReference>
<dbReference type="PROSITE" id="PS51737">
    <property type="entry name" value="RECOMBINASE_DNA_BIND"/>
    <property type="match status" value="1"/>
</dbReference>
<reference evidence="9" key="2">
    <citation type="submission" date="2020-09" db="EMBL/GenBank/DDBJ databases">
        <authorList>
            <person name="Sun Q."/>
            <person name="Zhou Y."/>
        </authorList>
    </citation>
    <scope>NUCLEOTIDE SEQUENCE</scope>
    <source>
        <strain evidence="9">CGMCC 1.14984</strain>
    </source>
</reference>
<evidence type="ECO:0000313" key="10">
    <source>
        <dbReference type="Proteomes" id="UP000621856"/>
    </source>
</evidence>
<dbReference type="CDD" id="cd00338">
    <property type="entry name" value="Ser_Recombinase"/>
    <property type="match status" value="1"/>
</dbReference>
<dbReference type="PANTHER" id="PTHR30461">
    <property type="entry name" value="DNA-INVERTASE FROM LAMBDOID PROPHAGE"/>
    <property type="match status" value="1"/>
</dbReference>
<dbReference type="InterPro" id="IPR038109">
    <property type="entry name" value="DNA_bind_recomb_sf"/>
</dbReference>
<dbReference type="InterPro" id="IPR025827">
    <property type="entry name" value="Zn_ribbon_recom_dom"/>
</dbReference>
<evidence type="ECO:0000313" key="9">
    <source>
        <dbReference type="EMBL" id="GGI02261.1"/>
    </source>
</evidence>
<dbReference type="SUPFAM" id="SSF53041">
    <property type="entry name" value="Resolvase-like"/>
    <property type="match status" value="1"/>
</dbReference>
<dbReference type="InterPro" id="IPR006119">
    <property type="entry name" value="Resolv_N"/>
</dbReference>
<dbReference type="Gene3D" id="3.40.50.1390">
    <property type="entry name" value="Resolvase, N-terminal catalytic domain"/>
    <property type="match status" value="1"/>
</dbReference>
<dbReference type="PANTHER" id="PTHR30461:SF2">
    <property type="entry name" value="SERINE RECOMBINASE PINE-RELATED"/>
    <property type="match status" value="1"/>
</dbReference>
<evidence type="ECO:0000259" key="7">
    <source>
        <dbReference type="PROSITE" id="PS51736"/>
    </source>
</evidence>
<dbReference type="Pfam" id="PF00239">
    <property type="entry name" value="Resolvase"/>
    <property type="match status" value="1"/>
</dbReference>
<dbReference type="Proteomes" id="UP000621856">
    <property type="component" value="Unassembled WGS sequence"/>
</dbReference>
<accession>A0A8J3AA31</accession>
<dbReference type="AlphaFoldDB" id="A0A8J3AA31"/>
<name>A0A8J3AA31_9PROT</name>